<keyword evidence="6" id="KW-0460">Magnesium</keyword>
<keyword evidence="4" id="KW-0479">Metal-binding</keyword>
<dbReference type="HAMAP" id="MF_00321">
    <property type="entry name" value="GTPase_EngB"/>
    <property type="match status" value="1"/>
</dbReference>
<dbReference type="InterPro" id="IPR019987">
    <property type="entry name" value="GTP-bd_ribosome_bio_YsxC"/>
</dbReference>
<evidence type="ECO:0000256" key="1">
    <source>
        <dbReference type="ARBA" id="ARBA00001946"/>
    </source>
</evidence>
<organism evidence="12 13">
    <name type="scientific">Gemmatimonas phototrophica</name>
    <dbReference type="NCBI Taxonomy" id="1379270"/>
    <lineage>
        <taxon>Bacteria</taxon>
        <taxon>Pseudomonadati</taxon>
        <taxon>Gemmatimonadota</taxon>
        <taxon>Gemmatimonadia</taxon>
        <taxon>Gemmatimonadales</taxon>
        <taxon>Gemmatimonadaceae</taxon>
        <taxon>Gemmatimonas</taxon>
    </lineage>
</organism>
<dbReference type="PROSITE" id="PS51706">
    <property type="entry name" value="G_ENGB"/>
    <property type="match status" value="1"/>
</dbReference>
<feature type="domain" description="EngB-type G" evidence="11">
    <location>
        <begin position="23"/>
        <end position="195"/>
    </location>
</feature>
<keyword evidence="13" id="KW-1185">Reference proteome</keyword>
<evidence type="ECO:0000256" key="6">
    <source>
        <dbReference type="ARBA" id="ARBA00022842"/>
    </source>
</evidence>
<evidence type="ECO:0000256" key="10">
    <source>
        <dbReference type="HAMAP-Rule" id="MF_00321"/>
    </source>
</evidence>
<sequence length="207" mass="23154">MVIRHLEYLGPMSTRGGWRPDPSYPEIAFVGRSNVGKSSLLNKLMKRKAFARVSNTPGRTREIHFFDVNKQFVLADLPGYGYARISKERKAEWRPLIEGFLTDSPRLWGVVQLLDVRHDPSPDDMVMLDFLAQLGVPTIFAVTKVDKLRKAEVAPRIQALAAQLRLDPDQIVPFSATTGAGRDELAAALMELLAMPDWRTPAEEGAL</sequence>
<gene>
    <name evidence="10" type="primary">engB</name>
    <name evidence="12" type="ORF">GEMMAAP_12185</name>
</gene>
<keyword evidence="8 10" id="KW-0717">Septation</keyword>
<evidence type="ECO:0000256" key="5">
    <source>
        <dbReference type="ARBA" id="ARBA00022741"/>
    </source>
</evidence>
<dbReference type="CDD" id="cd01876">
    <property type="entry name" value="YihA_EngB"/>
    <property type="match status" value="1"/>
</dbReference>
<dbReference type="InterPro" id="IPR006073">
    <property type="entry name" value="GTP-bd"/>
</dbReference>
<evidence type="ECO:0000256" key="3">
    <source>
        <dbReference type="ARBA" id="ARBA00022618"/>
    </source>
</evidence>
<comment type="cofactor">
    <cofactor evidence="1">
        <name>Mg(2+)</name>
        <dbReference type="ChEBI" id="CHEBI:18420"/>
    </cofactor>
</comment>
<reference evidence="12 13" key="2">
    <citation type="journal article" date="2016" name="Environ. Microbiol. Rep.">
        <title>Metagenomic evidence for the presence of phototrophic Gemmatimonadetes bacteria in diverse environments.</title>
        <authorList>
            <person name="Zeng Y."/>
            <person name="Baumbach J."/>
            <person name="Barbosa E.G."/>
            <person name="Azevedo V."/>
            <person name="Zhang C."/>
            <person name="Koblizek M."/>
        </authorList>
    </citation>
    <scope>NUCLEOTIDE SEQUENCE [LARGE SCALE GENOMIC DNA]</scope>
    <source>
        <strain evidence="12 13">AP64</strain>
    </source>
</reference>
<accession>A0A143BP95</accession>
<dbReference type="PANTHER" id="PTHR11649:SF13">
    <property type="entry name" value="ENGB-TYPE G DOMAIN-CONTAINING PROTEIN"/>
    <property type="match status" value="1"/>
</dbReference>
<dbReference type="KEGG" id="gph:GEMMAAP_12185"/>
<dbReference type="InterPro" id="IPR027417">
    <property type="entry name" value="P-loop_NTPase"/>
</dbReference>
<evidence type="ECO:0000313" key="12">
    <source>
        <dbReference type="EMBL" id="AMW06818.1"/>
    </source>
</evidence>
<keyword evidence="5 10" id="KW-0547">Nucleotide-binding</keyword>
<dbReference type="GO" id="GO:0005525">
    <property type="term" value="F:GTP binding"/>
    <property type="evidence" value="ECO:0007669"/>
    <property type="project" value="UniProtKB-UniRule"/>
</dbReference>
<keyword evidence="7 10" id="KW-0342">GTP-binding</keyword>
<dbReference type="SUPFAM" id="SSF52540">
    <property type="entry name" value="P-loop containing nucleoside triphosphate hydrolases"/>
    <property type="match status" value="1"/>
</dbReference>
<comment type="function">
    <text evidence="10">Necessary for normal cell division and for the maintenance of normal septation.</text>
</comment>
<name>A0A143BP95_9BACT</name>
<dbReference type="InterPro" id="IPR030393">
    <property type="entry name" value="G_ENGB_dom"/>
</dbReference>
<keyword evidence="3 10" id="KW-0132">Cell division</keyword>
<dbReference type="GO" id="GO:0046872">
    <property type="term" value="F:metal ion binding"/>
    <property type="evidence" value="ECO:0007669"/>
    <property type="project" value="UniProtKB-KW"/>
</dbReference>
<proteinExistence type="inferred from homology"/>
<dbReference type="Proteomes" id="UP000076404">
    <property type="component" value="Chromosome"/>
</dbReference>
<protein>
    <recommendedName>
        <fullName evidence="10">Probable GTP-binding protein EngB</fullName>
    </recommendedName>
</protein>
<evidence type="ECO:0000256" key="9">
    <source>
        <dbReference type="ARBA" id="ARBA00023306"/>
    </source>
</evidence>
<evidence type="ECO:0000256" key="2">
    <source>
        <dbReference type="ARBA" id="ARBA00009638"/>
    </source>
</evidence>
<evidence type="ECO:0000256" key="4">
    <source>
        <dbReference type="ARBA" id="ARBA00022723"/>
    </source>
</evidence>
<dbReference type="Pfam" id="PF01926">
    <property type="entry name" value="MMR_HSR1"/>
    <property type="match status" value="1"/>
</dbReference>
<evidence type="ECO:0000256" key="7">
    <source>
        <dbReference type="ARBA" id="ARBA00023134"/>
    </source>
</evidence>
<evidence type="ECO:0000259" key="11">
    <source>
        <dbReference type="PROSITE" id="PS51706"/>
    </source>
</evidence>
<dbReference type="EMBL" id="CP011454">
    <property type="protein sequence ID" value="AMW06818.1"/>
    <property type="molecule type" value="Genomic_DNA"/>
</dbReference>
<evidence type="ECO:0000256" key="8">
    <source>
        <dbReference type="ARBA" id="ARBA00023210"/>
    </source>
</evidence>
<dbReference type="InterPro" id="IPR005225">
    <property type="entry name" value="Small_GTP-bd"/>
</dbReference>
<dbReference type="AlphaFoldDB" id="A0A143BP95"/>
<dbReference type="NCBIfam" id="TIGR00231">
    <property type="entry name" value="small_GTP"/>
    <property type="match status" value="1"/>
</dbReference>
<dbReference type="eggNOG" id="COG0218">
    <property type="taxonomic scope" value="Bacteria"/>
</dbReference>
<evidence type="ECO:0000313" key="13">
    <source>
        <dbReference type="Proteomes" id="UP000076404"/>
    </source>
</evidence>
<reference evidence="12 13" key="1">
    <citation type="journal article" date="2014" name="Proc. Natl. Acad. Sci. U.S.A.">
        <title>Functional type 2 photosynthetic reaction centers found in the rare bacterial phylum Gemmatimonadetes.</title>
        <authorList>
            <person name="Zeng Y."/>
            <person name="Feng F."/>
            <person name="Medova H."/>
            <person name="Dean J."/>
            <person name="Koblizek M."/>
        </authorList>
    </citation>
    <scope>NUCLEOTIDE SEQUENCE [LARGE SCALE GENOMIC DNA]</scope>
    <source>
        <strain evidence="12 13">AP64</strain>
    </source>
</reference>
<dbReference type="STRING" id="1379270.GEMMAAP_12185"/>
<comment type="similarity">
    <text evidence="2 10">Belongs to the TRAFAC class TrmE-Era-EngA-EngB-Septin-like GTPase superfamily. EngB GTPase family.</text>
</comment>
<dbReference type="PANTHER" id="PTHR11649">
    <property type="entry name" value="MSS1/TRME-RELATED GTP-BINDING PROTEIN"/>
    <property type="match status" value="1"/>
</dbReference>
<dbReference type="GO" id="GO:0000917">
    <property type="term" value="P:division septum assembly"/>
    <property type="evidence" value="ECO:0007669"/>
    <property type="project" value="UniProtKB-KW"/>
</dbReference>
<keyword evidence="9 10" id="KW-0131">Cell cycle</keyword>
<dbReference type="NCBIfam" id="TIGR03598">
    <property type="entry name" value="GTPase_YsxC"/>
    <property type="match status" value="1"/>
</dbReference>
<dbReference type="Gene3D" id="3.40.50.300">
    <property type="entry name" value="P-loop containing nucleotide triphosphate hydrolases"/>
    <property type="match status" value="1"/>
</dbReference>